<dbReference type="Proteomes" id="UP000054630">
    <property type="component" value="Unassembled WGS sequence"/>
</dbReference>
<protein>
    <submittedName>
        <fullName evidence="1">Uncharacterized protein</fullName>
    </submittedName>
</protein>
<evidence type="ECO:0000313" key="1">
    <source>
        <dbReference type="EMBL" id="KRX20253.1"/>
    </source>
</evidence>
<keyword evidence="2" id="KW-1185">Reference proteome</keyword>
<evidence type="ECO:0000313" key="2">
    <source>
        <dbReference type="Proteomes" id="UP000054630"/>
    </source>
</evidence>
<dbReference type="AlphaFoldDB" id="A0A0V0S0F8"/>
<dbReference type="EMBL" id="JYDL01000051">
    <property type="protein sequence ID" value="KRX20253.1"/>
    <property type="molecule type" value="Genomic_DNA"/>
</dbReference>
<organism evidence="1 2">
    <name type="scientific">Trichinella nelsoni</name>
    <dbReference type="NCBI Taxonomy" id="6336"/>
    <lineage>
        <taxon>Eukaryota</taxon>
        <taxon>Metazoa</taxon>
        <taxon>Ecdysozoa</taxon>
        <taxon>Nematoda</taxon>
        <taxon>Enoplea</taxon>
        <taxon>Dorylaimia</taxon>
        <taxon>Trichinellida</taxon>
        <taxon>Trichinellidae</taxon>
        <taxon>Trichinella</taxon>
    </lineage>
</organism>
<sequence length="38" mass="4112">MKFDDDVKSQRCSGCGFRPMSVTVGRFALITAGVVQGF</sequence>
<proteinExistence type="predicted"/>
<name>A0A0V0S0F8_9BILA</name>
<accession>A0A0V0S0F8</accession>
<gene>
    <name evidence="1" type="ORF">T07_9290</name>
</gene>
<comment type="caution">
    <text evidence="1">The sequence shown here is derived from an EMBL/GenBank/DDBJ whole genome shotgun (WGS) entry which is preliminary data.</text>
</comment>
<dbReference type="OrthoDB" id="5912073at2759"/>
<reference evidence="1 2" key="1">
    <citation type="submission" date="2015-01" db="EMBL/GenBank/DDBJ databases">
        <title>Evolution of Trichinella species and genotypes.</title>
        <authorList>
            <person name="Korhonen P.K."/>
            <person name="Edoardo P."/>
            <person name="Giuseppe L.R."/>
            <person name="Gasser R.B."/>
        </authorList>
    </citation>
    <scope>NUCLEOTIDE SEQUENCE [LARGE SCALE GENOMIC DNA]</scope>
    <source>
        <strain evidence="1">ISS37</strain>
    </source>
</reference>